<feature type="region of interest" description="Disordered" evidence="4">
    <location>
        <begin position="124"/>
        <end position="154"/>
    </location>
</feature>
<dbReference type="Pfam" id="PF06203">
    <property type="entry name" value="CCT"/>
    <property type="match status" value="1"/>
</dbReference>
<evidence type="ECO:0000313" key="7">
    <source>
        <dbReference type="Proteomes" id="UP001497512"/>
    </source>
</evidence>
<dbReference type="PANTHER" id="PTHR31319">
    <property type="entry name" value="ZINC FINGER PROTEIN CONSTANS-LIKE 4"/>
    <property type="match status" value="1"/>
</dbReference>
<feature type="domain" description="CCT" evidence="5">
    <location>
        <begin position="425"/>
        <end position="467"/>
    </location>
</feature>
<dbReference type="PROSITE" id="PS51017">
    <property type="entry name" value="CCT"/>
    <property type="match status" value="1"/>
</dbReference>
<evidence type="ECO:0000256" key="3">
    <source>
        <dbReference type="PROSITE-ProRule" id="PRU00357"/>
    </source>
</evidence>
<feature type="compositionally biased region" description="Polar residues" evidence="4">
    <location>
        <begin position="136"/>
        <end position="154"/>
    </location>
</feature>
<keyword evidence="2 3" id="KW-0539">Nucleus</keyword>
<evidence type="ECO:0000313" key="6">
    <source>
        <dbReference type="EMBL" id="CAK9203173.1"/>
    </source>
</evidence>
<evidence type="ECO:0000256" key="2">
    <source>
        <dbReference type="ARBA" id="ARBA00023242"/>
    </source>
</evidence>
<evidence type="ECO:0000256" key="1">
    <source>
        <dbReference type="ARBA" id="ARBA00004123"/>
    </source>
</evidence>
<evidence type="ECO:0000256" key="4">
    <source>
        <dbReference type="SAM" id="MobiDB-lite"/>
    </source>
</evidence>
<evidence type="ECO:0000259" key="5">
    <source>
        <dbReference type="PROSITE" id="PS51017"/>
    </source>
</evidence>
<accession>A0ABP0TRN2</accession>
<organism evidence="6 7">
    <name type="scientific">Sphagnum troendelagicum</name>
    <dbReference type="NCBI Taxonomy" id="128251"/>
    <lineage>
        <taxon>Eukaryota</taxon>
        <taxon>Viridiplantae</taxon>
        <taxon>Streptophyta</taxon>
        <taxon>Embryophyta</taxon>
        <taxon>Bryophyta</taxon>
        <taxon>Sphagnophytina</taxon>
        <taxon>Sphagnopsida</taxon>
        <taxon>Sphagnales</taxon>
        <taxon>Sphagnaceae</taxon>
        <taxon>Sphagnum</taxon>
    </lineage>
</organism>
<dbReference type="EMBL" id="OZ019906">
    <property type="protein sequence ID" value="CAK9203173.1"/>
    <property type="molecule type" value="Genomic_DNA"/>
</dbReference>
<keyword evidence="7" id="KW-1185">Reference proteome</keyword>
<reference evidence="6" key="1">
    <citation type="submission" date="2024-02" db="EMBL/GenBank/DDBJ databases">
        <authorList>
            <consortium name="ELIXIR-Norway"/>
            <consortium name="Elixir Norway"/>
        </authorList>
    </citation>
    <scope>NUCLEOTIDE SEQUENCE</scope>
</reference>
<comment type="subcellular location">
    <subcellularLocation>
        <location evidence="1 3">Nucleus</location>
    </subcellularLocation>
</comment>
<dbReference type="InterPro" id="IPR010402">
    <property type="entry name" value="CCT_domain"/>
</dbReference>
<gene>
    <name evidence="6" type="ORF">CSSPTR1EN2_LOCUS6754</name>
</gene>
<protein>
    <recommendedName>
        <fullName evidence="5">CCT domain-containing protein</fullName>
    </recommendedName>
</protein>
<proteinExistence type="predicted"/>
<dbReference type="InterPro" id="IPR045281">
    <property type="entry name" value="CONSTANS-like"/>
</dbReference>
<dbReference type="Proteomes" id="UP001497512">
    <property type="component" value="Chromosome 14"/>
</dbReference>
<name>A0ABP0TRN2_9BRYO</name>
<sequence length="531" mass="58294">MSTSQMSGPVMSELLFRRDTAADCFTETTSLTQEQLYGSVKMHLYTEDDDLEEFFRGAFATLADIGKEGVGLRSNAEVEFKSIKAEETLNPTQQVESCMPHVPHANGESQLDTKLNGVAPGLTSPAGSARSINGPFASTNGTSENFSGLSLKQTQRTRSFDTKVLDGSHLSGGASGFFQQGAQSTSAGVMPVSPGGRCLPPSSLSSLPPPMMPPLPQPQVNGVSQYYFSSSRDIPSSTIGGMGGLPWAHLQNDTSSAMFSVGYEDPVDVMHLQKQNVFVPIQQQGGEGNLLQQEESDVVDHHLRLQPRPNRQPSMLRSHSSDTLGQDRLVMHQLSLQNESSSFSSLSSQAEFTGQVTNQQPAFHSQQSDLEDMARAAYMAAPSMRRAQSAGDLQRSTTVIPIGGGNLSPMYGNTKRVGRFTLEERRQLLQRFQQKRAQRNFNKKIKYACRKSLADKRPRVRGRFARNDESTEHVSLINGHKLEDDDEIKSLLGVQVDTAMGEEDEFFLHQSSSGDLFDLLEMPVKLKRLEP</sequence>
<dbReference type="PANTHER" id="PTHR31319:SF114">
    <property type="entry name" value="OS12G0262400 PROTEIN"/>
    <property type="match status" value="1"/>
</dbReference>